<dbReference type="CDD" id="cd18791">
    <property type="entry name" value="SF2_C_RHA"/>
    <property type="match status" value="1"/>
</dbReference>
<feature type="domain" description="Helicase ATP-binding" evidence="4">
    <location>
        <begin position="1"/>
        <end position="127"/>
    </location>
</feature>
<proteinExistence type="predicted"/>
<evidence type="ECO:0000256" key="3">
    <source>
        <dbReference type="SAM" id="MobiDB-lite"/>
    </source>
</evidence>
<dbReference type="PANTHER" id="PTHR18934:SF145">
    <property type="entry name" value="ATP-DEPENDENT RNA HELICASE DHX57-RELATED"/>
    <property type="match status" value="1"/>
</dbReference>
<evidence type="ECO:0000256" key="1">
    <source>
        <dbReference type="ARBA" id="ARBA00022741"/>
    </source>
</evidence>
<dbReference type="PROSITE" id="PS51192">
    <property type="entry name" value="HELICASE_ATP_BIND_1"/>
    <property type="match status" value="1"/>
</dbReference>
<keyword evidence="2" id="KW-0067">ATP-binding</keyword>
<dbReference type="SUPFAM" id="SSF52540">
    <property type="entry name" value="P-loop containing nucleoside triphosphate hydrolases"/>
    <property type="match status" value="1"/>
</dbReference>
<organism evidence="6 7">
    <name type="scientific">Blyttiomyces helicus</name>
    <dbReference type="NCBI Taxonomy" id="388810"/>
    <lineage>
        <taxon>Eukaryota</taxon>
        <taxon>Fungi</taxon>
        <taxon>Fungi incertae sedis</taxon>
        <taxon>Chytridiomycota</taxon>
        <taxon>Chytridiomycota incertae sedis</taxon>
        <taxon>Chytridiomycetes</taxon>
        <taxon>Chytridiomycetes incertae sedis</taxon>
        <taxon>Blyttiomyces</taxon>
    </lineage>
</organism>
<dbReference type="Proteomes" id="UP000269721">
    <property type="component" value="Unassembled WGS sequence"/>
</dbReference>
<feature type="region of interest" description="Disordered" evidence="3">
    <location>
        <begin position="1126"/>
        <end position="1188"/>
    </location>
</feature>
<dbReference type="AlphaFoldDB" id="A0A4P9WAW2"/>
<evidence type="ECO:0008006" key="8">
    <source>
        <dbReference type="Google" id="ProtNLM"/>
    </source>
</evidence>
<feature type="region of interest" description="Disordered" evidence="3">
    <location>
        <begin position="1200"/>
        <end position="1260"/>
    </location>
</feature>
<name>A0A4P9WAW2_9FUNG</name>
<evidence type="ECO:0000313" key="7">
    <source>
        <dbReference type="Proteomes" id="UP000269721"/>
    </source>
</evidence>
<sequence>VSQPRRVAAIRLAEWVSSLEVAERGDAGRGAVGYRIMLEIEERSAEIVFSTTGYLVEWLSRSSALSECTHVVLDEAHERSVDMDLLMLMLFRRMKQGFKFRLVIMSATLDVDLFVTYFTSVINEPDLPPTPPNPIIVLGRRFPVNTVFLEDLPTNPLTAALFERPEFASLASEIVTRKKEFDDTRAANKSTRVQGLSPLIKDKTYELAVHLALEVGGIEGIVPRYMQNVAAPKSTPCDTDVKASPPEAPKPLSPTAPDSAPAKSILIFFPGEYEILAFREKLDAILAAQPLPVFAAASDRLVVAVLHSQTPRDEQNAAFIALGPGAVRLILATNIAESSVTISDVTVVIDLGLRKAIEFNTNRGMEQLSVGWISKASHRQRVGRAGRCAPGHAFCLYTRDFLARICHAHEPPEVAQISLAGVVLRVRDLFPREPACSILLELVEPPDIEQLEIAFVHLVDRGALLPPGGDGSGEGSVEEVEGKVTFLGRIAPRMPIDISLVRLLLFGTGSNVPCEATVLAAALMSTDVFSMPVGLFIRDPDELQERLASSYAGRLAADDRAFSDPIAVLNLFKGWAAAGTAHARGEFLGARSVHPGRFRQFRSSVGTLALRLRRALEVEVDARIVRAGGVPGLDTGRAGSAIDSLTRLAALAMTVGDSRAGLRNRQQQNGADSDLGEGLLTADYDTLRALVLVAFAPTIVHGLPAPTPRPFDVAEQTLAMQREKRAAREKALRRSAKREAKREKVARDQALAVELLGDAKAELNGRKGTSVRAKGELEVAAVAGWGGEEQPGSSRYLHLFRNFVRDGPRPNPQADSLAALDSARSVCITFTDTCPANFKSDPETLKAAFAWLGASRVVVGYESAVVEFDSPDKDHDISGAMKSLSLATPRKPPDSPITPLAPAIPFVTYLTCGKPQRLTLPNPAQESGTPVSVDIGAVSAPGALVWRGQVINTLFKGLETTTNKGAKAYPYWRSPLAALADASWEFKGVHAAVHSTMALGVMGTIIALNGMTLIPGGPAWGLRLAVVTRAPENVSLCVAPEQDHEHATHLVHGYSWETERIPFPGPFCSEDLEVVNAARRAIAELFLGGVGLLDARLGELFVEGIDRLVEEVAAREPLVEGWRGWGQCGMGRTPPRMEETPPSVNGGGPTPTPHEPNPVTTPTNPAQPNPAAALPSPTASPPTTPTRSSFRLNAIAAPFIPTPSPTSHNPLDRFVDPHDVDSQLPPLEWPVVVPPPPSDEDDQVSYEDAGWRTDSSEEEW</sequence>
<dbReference type="EMBL" id="KZ996527">
    <property type="protein sequence ID" value="RKO88715.1"/>
    <property type="molecule type" value="Genomic_DNA"/>
</dbReference>
<dbReference type="PROSITE" id="PS51194">
    <property type="entry name" value="HELICASE_CTER"/>
    <property type="match status" value="1"/>
</dbReference>
<dbReference type="Pfam" id="PF00271">
    <property type="entry name" value="Helicase_C"/>
    <property type="match status" value="1"/>
</dbReference>
<feature type="compositionally biased region" description="Basic and acidic residues" evidence="3">
    <location>
        <begin position="1249"/>
        <end position="1260"/>
    </location>
</feature>
<dbReference type="CDD" id="cd17917">
    <property type="entry name" value="DEXHc_RHA-like"/>
    <property type="match status" value="1"/>
</dbReference>
<dbReference type="Gene3D" id="1.20.120.1080">
    <property type="match status" value="1"/>
</dbReference>
<dbReference type="PANTHER" id="PTHR18934">
    <property type="entry name" value="ATP-DEPENDENT RNA HELICASE"/>
    <property type="match status" value="1"/>
</dbReference>
<dbReference type="InterPro" id="IPR001650">
    <property type="entry name" value="Helicase_C-like"/>
</dbReference>
<evidence type="ECO:0000259" key="4">
    <source>
        <dbReference type="PROSITE" id="PS51192"/>
    </source>
</evidence>
<keyword evidence="1" id="KW-0547">Nucleotide-binding</keyword>
<dbReference type="Gene3D" id="3.40.50.300">
    <property type="entry name" value="P-loop containing nucleotide triphosphate hydrolases"/>
    <property type="match status" value="2"/>
</dbReference>
<dbReference type="InterPro" id="IPR014001">
    <property type="entry name" value="Helicase_ATP-bd"/>
</dbReference>
<protein>
    <recommendedName>
        <fullName evidence="8">P-loop containing nucleoside triphosphate hydrolase protein</fullName>
    </recommendedName>
</protein>
<keyword evidence="7" id="KW-1185">Reference proteome</keyword>
<gene>
    <name evidence="6" type="ORF">BDK51DRAFT_28945</name>
</gene>
<dbReference type="OrthoDB" id="66977at2759"/>
<accession>A0A4P9WAW2</accession>
<feature type="compositionally biased region" description="Basic and acidic residues" evidence="3">
    <location>
        <begin position="1210"/>
        <end position="1221"/>
    </location>
</feature>
<dbReference type="GO" id="GO:0004386">
    <property type="term" value="F:helicase activity"/>
    <property type="evidence" value="ECO:0007669"/>
    <property type="project" value="TreeGrafter"/>
</dbReference>
<evidence type="ECO:0000259" key="5">
    <source>
        <dbReference type="PROSITE" id="PS51194"/>
    </source>
</evidence>
<feature type="compositionally biased region" description="Low complexity" evidence="3">
    <location>
        <begin position="1157"/>
        <end position="1177"/>
    </location>
</feature>
<feature type="region of interest" description="Disordered" evidence="3">
    <location>
        <begin position="233"/>
        <end position="257"/>
    </location>
</feature>
<dbReference type="Pfam" id="PF00270">
    <property type="entry name" value="DEAD"/>
    <property type="match status" value="1"/>
</dbReference>
<dbReference type="GO" id="GO:0005524">
    <property type="term" value="F:ATP binding"/>
    <property type="evidence" value="ECO:0007669"/>
    <property type="project" value="UniProtKB-KW"/>
</dbReference>
<evidence type="ECO:0000313" key="6">
    <source>
        <dbReference type="EMBL" id="RKO88715.1"/>
    </source>
</evidence>
<dbReference type="InterPro" id="IPR027417">
    <property type="entry name" value="P-loop_NTPase"/>
</dbReference>
<dbReference type="InterPro" id="IPR011545">
    <property type="entry name" value="DEAD/DEAH_box_helicase_dom"/>
</dbReference>
<dbReference type="SMART" id="SM00490">
    <property type="entry name" value="HELICc"/>
    <property type="match status" value="1"/>
</dbReference>
<reference evidence="7" key="1">
    <citation type="journal article" date="2018" name="Nat. Microbiol.">
        <title>Leveraging single-cell genomics to expand the fungal tree of life.</title>
        <authorList>
            <person name="Ahrendt S.R."/>
            <person name="Quandt C.A."/>
            <person name="Ciobanu D."/>
            <person name="Clum A."/>
            <person name="Salamov A."/>
            <person name="Andreopoulos B."/>
            <person name="Cheng J.F."/>
            <person name="Woyke T."/>
            <person name="Pelin A."/>
            <person name="Henrissat B."/>
            <person name="Reynolds N.K."/>
            <person name="Benny G.L."/>
            <person name="Smith M.E."/>
            <person name="James T.Y."/>
            <person name="Grigoriev I.V."/>
        </authorList>
    </citation>
    <scope>NUCLEOTIDE SEQUENCE [LARGE SCALE GENOMIC DNA]</scope>
</reference>
<dbReference type="GO" id="GO:0003723">
    <property type="term" value="F:RNA binding"/>
    <property type="evidence" value="ECO:0007669"/>
    <property type="project" value="TreeGrafter"/>
</dbReference>
<feature type="domain" description="Helicase C-terminal" evidence="5">
    <location>
        <begin position="240"/>
        <end position="430"/>
    </location>
</feature>
<evidence type="ECO:0000256" key="2">
    <source>
        <dbReference type="ARBA" id="ARBA00022840"/>
    </source>
</evidence>
<feature type="non-terminal residue" evidence="6">
    <location>
        <position position="1"/>
    </location>
</feature>